<keyword evidence="2" id="KW-1185">Reference proteome</keyword>
<proteinExistence type="predicted"/>
<accession>A0ACC0QQ75</accession>
<dbReference type="Proteomes" id="UP001065298">
    <property type="component" value="Chromosome 8"/>
</dbReference>
<evidence type="ECO:0000313" key="2">
    <source>
        <dbReference type="Proteomes" id="UP001065298"/>
    </source>
</evidence>
<name>A0ACC0QQ75_9HYPO</name>
<comment type="caution">
    <text evidence="1">The sequence shown here is derived from an EMBL/GenBank/DDBJ whole genome shotgun (WGS) entry which is preliminary data.</text>
</comment>
<gene>
    <name evidence="1" type="ORF">NCS57_01073300</name>
</gene>
<evidence type="ECO:0000313" key="1">
    <source>
        <dbReference type="EMBL" id="KAI8660943.1"/>
    </source>
</evidence>
<reference evidence="1" key="1">
    <citation type="submission" date="2022-06" db="EMBL/GenBank/DDBJ databases">
        <title>Fusarium solani species complex genomes reveal bases of compartmentalisation and animal pathogenesis.</title>
        <authorList>
            <person name="Tsai I.J."/>
        </authorList>
    </citation>
    <scope>NUCLEOTIDE SEQUENCE</scope>
    <source>
        <strain evidence="1">Fu6.1</strain>
    </source>
</reference>
<organism evidence="1 2">
    <name type="scientific">Fusarium keratoplasticum</name>
    <dbReference type="NCBI Taxonomy" id="1328300"/>
    <lineage>
        <taxon>Eukaryota</taxon>
        <taxon>Fungi</taxon>
        <taxon>Dikarya</taxon>
        <taxon>Ascomycota</taxon>
        <taxon>Pezizomycotina</taxon>
        <taxon>Sordariomycetes</taxon>
        <taxon>Hypocreomycetidae</taxon>
        <taxon>Hypocreales</taxon>
        <taxon>Nectriaceae</taxon>
        <taxon>Fusarium</taxon>
        <taxon>Fusarium solani species complex</taxon>
    </lineage>
</organism>
<dbReference type="EMBL" id="CM046510">
    <property type="protein sequence ID" value="KAI8660943.1"/>
    <property type="molecule type" value="Genomic_DNA"/>
</dbReference>
<protein>
    <submittedName>
        <fullName evidence="1">HET domain-containing protein</fullName>
    </submittedName>
</protein>
<sequence length="465" mass="53083">MARDDDKVGLKVLISRGVHYHSRDNHGRTPLTRAAMNGSLLAVETLVKEDSRGFIQVDDRDFEDIDKKDHGGKSPRDWAKDRAALDKVWTLICNRASSVFGRKLRERDVTAEEANDNANGSDYKNIFDRRETFTMFRKSPRSSSPKKPRPSTPKKPSKLRLFSTPDKMETPTKDETTPTAPMESPPAPAPPVDSELAKAETFSMEQIRRARNPIMNIAVRGTINRFSLEFFLLPGERRSRSHVLVELDEKIRFRDSEGNVADIKGLAIWMKHVGDNFDGELHVRYVIEGRHFVEPLARFQFPLVNATKPVSEHVTTIDVINVLQGLIGEFPAIHRKTLTQFTFRLHKGRLLGCRDAVTQWMIRLNLAGIVGWHYTRQEVENVEYIGRQAVSGRGFDTMIDQNFASDMVCDEWGFLSVVVKVSPVCRAIWQPNTYRVIKHAGKDLPYMKDENDKVICTEQWIPNKD</sequence>